<keyword evidence="1" id="KW-0472">Membrane</keyword>
<feature type="transmembrane region" description="Helical" evidence="1">
    <location>
        <begin position="104"/>
        <end position="124"/>
    </location>
</feature>
<sequence>MAQDPTALILMYFIVPIWFLAGVADWMCHRATHIETTSGPKESLLHLLMFAELGLPLLAAIFLDVNALVIAFMIAMFLLHEATAFWDVSYAVSTRRVTPVEQHVHSFLEMIPLMALLLIIARHWPQFLALFGAGEEAPRTALAWKSEPLPQSYVAAVLSGAALLGLLPYLEELWRGLAARRHAPRKAF</sequence>
<accession>A0ABN6VKA3</accession>
<evidence type="ECO:0000256" key="1">
    <source>
        <dbReference type="SAM" id="Phobius"/>
    </source>
</evidence>
<dbReference type="EMBL" id="AP027142">
    <property type="protein sequence ID" value="BDV35497.1"/>
    <property type="molecule type" value="Genomic_DNA"/>
</dbReference>
<keyword evidence="1" id="KW-0812">Transmembrane</keyword>
<feature type="transmembrane region" description="Helical" evidence="1">
    <location>
        <begin position="152"/>
        <end position="170"/>
    </location>
</feature>
<feature type="transmembrane region" description="Helical" evidence="1">
    <location>
        <begin position="6"/>
        <end position="24"/>
    </location>
</feature>
<dbReference type="RefSeq" id="WP_281928932.1">
    <property type="nucleotide sequence ID" value="NZ_AP027142.1"/>
</dbReference>
<organism evidence="2 3">
    <name type="scientific">Methylocystis iwaonis</name>
    <dbReference type="NCBI Taxonomy" id="2885079"/>
    <lineage>
        <taxon>Bacteria</taxon>
        <taxon>Pseudomonadati</taxon>
        <taxon>Pseudomonadota</taxon>
        <taxon>Alphaproteobacteria</taxon>
        <taxon>Hyphomicrobiales</taxon>
        <taxon>Methylocystaceae</taxon>
        <taxon>Methylocystis</taxon>
    </lineage>
</organism>
<evidence type="ECO:0000313" key="3">
    <source>
        <dbReference type="Proteomes" id="UP001317629"/>
    </source>
</evidence>
<evidence type="ECO:0000313" key="2">
    <source>
        <dbReference type="EMBL" id="BDV35497.1"/>
    </source>
</evidence>
<reference evidence="2 3" key="1">
    <citation type="journal article" date="2023" name="Int. J. Syst. Evol. Microbiol.">
        <title>Methylocystis iwaonis sp. nov., a type II methane-oxidizing bacterium from surface soil of a rice paddy field in Japan, and emended description of the genus Methylocystis (ex Whittenbury et al. 1970) Bowman et al. 1993.</title>
        <authorList>
            <person name="Kaise H."/>
            <person name="Sawadogo J.B."/>
            <person name="Alam M.S."/>
            <person name="Ueno C."/>
            <person name="Dianou D."/>
            <person name="Shinjo R."/>
            <person name="Asakawa S."/>
        </authorList>
    </citation>
    <scope>NUCLEOTIDE SEQUENCE [LARGE SCALE GENOMIC DNA]</scope>
    <source>
        <strain evidence="2 3">SS37A-Re</strain>
    </source>
</reference>
<gene>
    <name evidence="2" type="ORF">SS37A_30260</name>
</gene>
<name>A0ABN6VKA3_9HYPH</name>
<keyword evidence="3" id="KW-1185">Reference proteome</keyword>
<evidence type="ECO:0008006" key="4">
    <source>
        <dbReference type="Google" id="ProtNLM"/>
    </source>
</evidence>
<dbReference type="Proteomes" id="UP001317629">
    <property type="component" value="Chromosome"/>
</dbReference>
<keyword evidence="1" id="KW-1133">Transmembrane helix</keyword>
<proteinExistence type="predicted"/>
<protein>
    <recommendedName>
        <fullName evidence="4">Diguanylate cyclase</fullName>
    </recommendedName>
</protein>